<dbReference type="Proteomes" id="UP001231124">
    <property type="component" value="Unassembled WGS sequence"/>
</dbReference>
<protein>
    <submittedName>
        <fullName evidence="3">Uncharacterized protein</fullName>
    </submittedName>
</protein>
<feature type="region of interest" description="Disordered" evidence="1">
    <location>
        <begin position="161"/>
        <end position="180"/>
    </location>
</feature>
<gene>
    <name evidence="3" type="ORF">QO012_003000</name>
</gene>
<comment type="caution">
    <text evidence="3">The sequence shown here is derived from an EMBL/GenBank/DDBJ whole genome shotgun (WGS) entry which is preliminary data.</text>
</comment>
<keyword evidence="2" id="KW-0472">Membrane</keyword>
<name>A0ABU0I1L7_9HYPH</name>
<evidence type="ECO:0000256" key="1">
    <source>
        <dbReference type="SAM" id="MobiDB-lite"/>
    </source>
</evidence>
<organism evidence="3 4">
    <name type="scientific">Methylobacterium aerolatum</name>
    <dbReference type="NCBI Taxonomy" id="418708"/>
    <lineage>
        <taxon>Bacteria</taxon>
        <taxon>Pseudomonadati</taxon>
        <taxon>Pseudomonadota</taxon>
        <taxon>Alphaproteobacteria</taxon>
        <taxon>Hyphomicrobiales</taxon>
        <taxon>Methylobacteriaceae</taxon>
        <taxon>Methylobacterium</taxon>
    </lineage>
</organism>
<sequence>MIVALLALAAAMMIAGVTAVVEGFPYVRLESGMAMVYGGAVVGSSGALLLGFAAVVSALRRVERAVGIARPSLNDDGPVAVGPLSNAAPMRDPIADELRLMEASAVEPSPVDRPRIEPPLVAPAQITPTAVTPPAREAQPVAPTPSDLELLGLSAPEPAEVRPASRKAPQVNVRPPTITTKPAPVEEIRTDGKAPAADPFDELVAPDKPERTPVGRYSSEGNTYVMFDDGSIEADTPKGRYTFASLDELKAFVDNGGERGARGAA</sequence>
<proteinExistence type="predicted"/>
<keyword evidence="2" id="KW-1133">Transmembrane helix</keyword>
<feature type="transmembrane region" description="Helical" evidence="2">
    <location>
        <begin position="35"/>
        <end position="59"/>
    </location>
</feature>
<reference evidence="3 4" key="1">
    <citation type="submission" date="2023-07" db="EMBL/GenBank/DDBJ databases">
        <title>Genomic Encyclopedia of Type Strains, Phase IV (KMG-IV): sequencing the most valuable type-strain genomes for metagenomic binning, comparative biology and taxonomic classification.</title>
        <authorList>
            <person name="Goeker M."/>
        </authorList>
    </citation>
    <scope>NUCLEOTIDE SEQUENCE [LARGE SCALE GENOMIC DNA]</scope>
    <source>
        <strain evidence="3 4">DSM 19013</strain>
    </source>
</reference>
<evidence type="ECO:0000256" key="2">
    <source>
        <dbReference type="SAM" id="Phobius"/>
    </source>
</evidence>
<dbReference type="RefSeq" id="WP_238202504.1">
    <property type="nucleotide sequence ID" value="NZ_BPQE01000011.1"/>
</dbReference>
<evidence type="ECO:0000313" key="3">
    <source>
        <dbReference type="EMBL" id="MDQ0448491.1"/>
    </source>
</evidence>
<evidence type="ECO:0000313" key="4">
    <source>
        <dbReference type="Proteomes" id="UP001231124"/>
    </source>
</evidence>
<keyword evidence="4" id="KW-1185">Reference proteome</keyword>
<dbReference type="EMBL" id="JAUSVP010000008">
    <property type="protein sequence ID" value="MDQ0448491.1"/>
    <property type="molecule type" value="Genomic_DNA"/>
</dbReference>
<feature type="region of interest" description="Disordered" evidence="1">
    <location>
        <begin position="190"/>
        <end position="223"/>
    </location>
</feature>
<keyword evidence="2" id="KW-0812">Transmembrane</keyword>
<accession>A0ABU0I1L7</accession>